<sequence length="58" mass="6338">MPRSQFNESIMGLLPPEEGGYETLGATGTTTRGNPTLYRSIHPKTLPEAQKKRGHATI</sequence>
<dbReference type="Proteomes" id="UP000265618">
    <property type="component" value="Unassembled WGS sequence"/>
</dbReference>
<name>A0A391P356_9EUKA</name>
<dbReference type="AlphaFoldDB" id="A0A391P356"/>
<organism evidence="2 3">
    <name type="scientific">Kipferlia bialata</name>
    <dbReference type="NCBI Taxonomy" id="797122"/>
    <lineage>
        <taxon>Eukaryota</taxon>
        <taxon>Metamonada</taxon>
        <taxon>Carpediemonas-like organisms</taxon>
        <taxon>Kipferlia</taxon>
    </lineage>
</organism>
<keyword evidence="3" id="KW-1185">Reference proteome</keyword>
<accession>A0A391P356</accession>
<evidence type="ECO:0000313" key="2">
    <source>
        <dbReference type="EMBL" id="GCA64593.1"/>
    </source>
</evidence>
<protein>
    <submittedName>
        <fullName evidence="2">Uncharacterized protein</fullName>
    </submittedName>
</protein>
<gene>
    <name evidence="2" type="ORF">KIPB_014749</name>
</gene>
<reference evidence="2 3" key="1">
    <citation type="journal article" date="2018" name="PLoS ONE">
        <title>The draft genome of Kipferlia bialata reveals reductive genome evolution in fornicate parasites.</title>
        <authorList>
            <person name="Tanifuji G."/>
            <person name="Takabayashi S."/>
            <person name="Kume K."/>
            <person name="Takagi M."/>
            <person name="Nakayama T."/>
            <person name="Kamikawa R."/>
            <person name="Inagaki Y."/>
            <person name="Hashimoto T."/>
        </authorList>
    </citation>
    <scope>NUCLEOTIDE SEQUENCE [LARGE SCALE GENOMIC DNA]</scope>
    <source>
        <strain evidence="2">NY0173</strain>
    </source>
</reference>
<dbReference type="EMBL" id="BDIP01007785">
    <property type="protein sequence ID" value="GCA64593.1"/>
    <property type="molecule type" value="Genomic_DNA"/>
</dbReference>
<evidence type="ECO:0000256" key="1">
    <source>
        <dbReference type="SAM" id="MobiDB-lite"/>
    </source>
</evidence>
<evidence type="ECO:0000313" key="3">
    <source>
        <dbReference type="Proteomes" id="UP000265618"/>
    </source>
</evidence>
<feature type="non-terminal residue" evidence="2">
    <location>
        <position position="58"/>
    </location>
</feature>
<comment type="caution">
    <text evidence="2">The sequence shown here is derived from an EMBL/GenBank/DDBJ whole genome shotgun (WGS) entry which is preliminary data.</text>
</comment>
<proteinExistence type="predicted"/>
<feature type="region of interest" description="Disordered" evidence="1">
    <location>
        <begin position="1"/>
        <end position="58"/>
    </location>
</feature>